<keyword evidence="3 7" id="KW-0694">RNA-binding</keyword>
<comment type="function">
    <text evidence="7">With S5 and S12 plays an important role in translational accuracy.</text>
</comment>
<evidence type="ECO:0000256" key="3">
    <source>
        <dbReference type="ARBA" id="ARBA00022884"/>
    </source>
</evidence>
<keyword evidence="5 7" id="KW-0687">Ribonucleoprotein</keyword>
<evidence type="ECO:0000256" key="8">
    <source>
        <dbReference type="RuleBase" id="RU003699"/>
    </source>
</evidence>
<dbReference type="GO" id="GO:0003735">
    <property type="term" value="F:structural constituent of ribosome"/>
    <property type="evidence" value="ECO:0007669"/>
    <property type="project" value="InterPro"/>
</dbReference>
<dbReference type="Gene3D" id="3.10.290.10">
    <property type="entry name" value="RNA-binding S4 domain"/>
    <property type="match status" value="1"/>
</dbReference>
<dbReference type="GeneID" id="38278903"/>
<comment type="function">
    <text evidence="7">One of the primary rRNA binding proteins, it binds directly to 16S rRNA where it nucleates assembly of the body of the 30S subunit.</text>
</comment>
<keyword evidence="11" id="KW-0150">Chloroplast</keyword>
<dbReference type="NCBIfam" id="NF003717">
    <property type="entry name" value="PRK05327.1"/>
    <property type="match status" value="1"/>
</dbReference>
<dbReference type="InterPro" id="IPR022801">
    <property type="entry name" value="Ribosomal_uS4"/>
</dbReference>
<dbReference type="InterPro" id="IPR005709">
    <property type="entry name" value="Ribosomal_uS4_bac-type"/>
</dbReference>
<evidence type="ECO:0000256" key="5">
    <source>
        <dbReference type="ARBA" id="ARBA00023274"/>
    </source>
</evidence>
<dbReference type="HAMAP" id="MF_01306_B">
    <property type="entry name" value="Ribosomal_uS4_B"/>
    <property type="match status" value="1"/>
</dbReference>
<dbReference type="Pfam" id="PF00163">
    <property type="entry name" value="Ribosomal_S4"/>
    <property type="match status" value="1"/>
</dbReference>
<dbReference type="Gene3D" id="1.10.1050.10">
    <property type="entry name" value="Ribosomal Protein S4 Delta 41, Chain A, domain 1"/>
    <property type="match status" value="1"/>
</dbReference>
<dbReference type="EMBL" id="MH591105">
    <property type="protein sequence ID" value="AYC65010.1"/>
    <property type="molecule type" value="Genomic_DNA"/>
</dbReference>
<evidence type="ECO:0000313" key="11">
    <source>
        <dbReference type="EMBL" id="AYC65010.1"/>
    </source>
</evidence>
<comment type="subcellular location">
    <subcellularLocation>
        <location evidence="7">Plastid</location>
        <location evidence="7">Chloroplast</location>
    </subcellularLocation>
</comment>
<dbReference type="FunFam" id="3.10.290.10:FF:000001">
    <property type="entry name" value="30S ribosomal protein S4"/>
    <property type="match status" value="1"/>
</dbReference>
<evidence type="ECO:0000259" key="9">
    <source>
        <dbReference type="SMART" id="SM00363"/>
    </source>
</evidence>
<accession>A0A386AZY8</accession>
<protein>
    <recommendedName>
        <fullName evidence="6 7">Small ribosomal subunit protein uS4c</fullName>
    </recommendedName>
</protein>
<evidence type="ECO:0000256" key="7">
    <source>
        <dbReference type="HAMAP-Rule" id="MF_01306"/>
    </source>
</evidence>
<feature type="domain" description="RNA-binding S4" evidence="9">
    <location>
        <begin position="88"/>
        <end position="154"/>
    </location>
</feature>
<keyword evidence="11" id="KW-0934">Plastid</keyword>
<dbReference type="SUPFAM" id="SSF55174">
    <property type="entry name" value="Alpha-L RNA-binding motif"/>
    <property type="match status" value="1"/>
</dbReference>
<gene>
    <name evidence="7 11" type="primary">rps4</name>
</gene>
<dbReference type="GO" id="GO:0006412">
    <property type="term" value="P:translation"/>
    <property type="evidence" value="ECO:0007669"/>
    <property type="project" value="UniProtKB-UniRule"/>
</dbReference>
<keyword evidence="4 7" id="KW-0689">Ribosomal protein</keyword>
<dbReference type="Pfam" id="PF01479">
    <property type="entry name" value="S4"/>
    <property type="match status" value="1"/>
</dbReference>
<feature type="domain" description="Small ribosomal subunit protein uS4 N-terminal" evidence="10">
    <location>
        <begin position="3"/>
        <end position="87"/>
    </location>
</feature>
<dbReference type="InterPro" id="IPR018079">
    <property type="entry name" value="Ribosomal_uS4_CS"/>
</dbReference>
<dbReference type="InterPro" id="IPR001912">
    <property type="entry name" value="Ribosomal_uS4_N"/>
</dbReference>
<dbReference type="InterPro" id="IPR036986">
    <property type="entry name" value="S4_RNA-bd_sf"/>
</dbReference>
<dbReference type="PANTHER" id="PTHR11831">
    <property type="entry name" value="30S 40S RIBOSOMAL PROTEIN"/>
    <property type="match status" value="1"/>
</dbReference>
<evidence type="ECO:0000256" key="4">
    <source>
        <dbReference type="ARBA" id="ARBA00022980"/>
    </source>
</evidence>
<dbReference type="GO" id="GO:0015935">
    <property type="term" value="C:small ribosomal subunit"/>
    <property type="evidence" value="ECO:0007669"/>
    <property type="project" value="InterPro"/>
</dbReference>
<dbReference type="PROSITE" id="PS50889">
    <property type="entry name" value="S4"/>
    <property type="match status" value="1"/>
</dbReference>
<dbReference type="CDD" id="cd00165">
    <property type="entry name" value="S4"/>
    <property type="match status" value="1"/>
</dbReference>
<sequence length="188" mass="22364">MSRYRGPRVHILKRLGFLPGFGFKINRKNKKKNYQKREYKRRKKSDFTFRLKEKQKIRYNYGLTEKNLIKYVKKIQKQPDNLLKNLEMRLDSIVFRLGFASTLPAARQLINHGHILLNGKKRDIPSSECEVNDTVQIKSKIKRIKLRRIPNFLKINSGIGKIKRVPSLNEITLRVRPLLVVEYYSRNL</sequence>
<dbReference type="RefSeq" id="YP_009519099.1">
    <property type="nucleotide sequence ID" value="NC_039522.1"/>
</dbReference>
<comment type="similarity">
    <text evidence="1 7 8">Belongs to the universal ribosomal protein uS4 family.</text>
</comment>
<evidence type="ECO:0000256" key="2">
    <source>
        <dbReference type="ARBA" id="ARBA00022730"/>
    </source>
</evidence>
<dbReference type="PANTHER" id="PTHR11831:SF4">
    <property type="entry name" value="SMALL RIBOSOMAL SUBUNIT PROTEIN US4M"/>
    <property type="match status" value="1"/>
</dbReference>
<geneLocation type="chloroplast" evidence="11"/>
<dbReference type="GO" id="GO:0042274">
    <property type="term" value="P:ribosomal small subunit biogenesis"/>
    <property type="evidence" value="ECO:0007669"/>
    <property type="project" value="TreeGrafter"/>
</dbReference>
<reference evidence="11" key="1">
    <citation type="submission" date="2018-07" db="EMBL/GenBank/DDBJ databases">
        <authorList>
            <person name="Quirk P.G."/>
            <person name="Krulwich T.A."/>
        </authorList>
    </citation>
    <scope>NUCLEOTIDE SEQUENCE</scope>
</reference>
<reference evidence="11" key="2">
    <citation type="journal article" date="2019" name="Mol. Phylogenet. Evol.">
        <title>Reassessment of the classification of bryopsidales (chlorophyta) based on chloroplast phylogenomic analyses.</title>
        <authorList>
            <person name="Cremen M.C."/>
            <person name="Leliaert F."/>
            <person name="West J."/>
            <person name="Lam D.W."/>
            <person name="Shimada S."/>
            <person name="Lopez-Bautista J.M."/>
            <person name="Verbruggen H."/>
        </authorList>
    </citation>
    <scope>NUCLEOTIDE SEQUENCE</scope>
</reference>
<evidence type="ECO:0000256" key="6">
    <source>
        <dbReference type="ARBA" id="ARBA00035158"/>
    </source>
</evidence>
<dbReference type="AlphaFoldDB" id="A0A386AZY8"/>
<dbReference type="InterPro" id="IPR002942">
    <property type="entry name" value="S4_RNA-bd"/>
</dbReference>
<organism evidence="11">
    <name type="scientific">Callipsygma wilsonis</name>
    <dbReference type="NCBI Taxonomy" id="2320807"/>
    <lineage>
        <taxon>Eukaryota</taxon>
        <taxon>Viridiplantae</taxon>
        <taxon>Chlorophyta</taxon>
        <taxon>core chlorophytes</taxon>
        <taxon>Ulvophyceae</taxon>
        <taxon>TCBD clade</taxon>
        <taxon>Bryopsidales</taxon>
        <taxon>Halimedineae</taxon>
        <taxon>Halimedaceae</taxon>
        <taxon>Rhipiliopsideae</taxon>
        <taxon>Callipsygma</taxon>
    </lineage>
</organism>
<proteinExistence type="inferred from homology"/>
<comment type="subunit">
    <text evidence="7">Part of the 30S ribosomal subunit. Contacts protein S5. The interaction surface between S4 and S5 is involved in control of translational fidelity.</text>
</comment>
<evidence type="ECO:0000259" key="10">
    <source>
        <dbReference type="SMART" id="SM01390"/>
    </source>
</evidence>
<keyword evidence="2 7" id="KW-0699">rRNA-binding</keyword>
<dbReference type="GO" id="GO:0019843">
    <property type="term" value="F:rRNA binding"/>
    <property type="evidence" value="ECO:0007669"/>
    <property type="project" value="UniProtKB-UniRule"/>
</dbReference>
<dbReference type="PROSITE" id="PS00632">
    <property type="entry name" value="RIBOSOMAL_S4"/>
    <property type="match status" value="1"/>
</dbReference>
<dbReference type="GO" id="GO:0009507">
    <property type="term" value="C:chloroplast"/>
    <property type="evidence" value="ECO:0007669"/>
    <property type="project" value="UniProtKB-SubCell"/>
</dbReference>
<dbReference type="SMART" id="SM00363">
    <property type="entry name" value="S4"/>
    <property type="match status" value="1"/>
</dbReference>
<dbReference type="SMART" id="SM01390">
    <property type="entry name" value="Ribosomal_S4"/>
    <property type="match status" value="1"/>
</dbReference>
<name>A0A386AZY8_9CHLO</name>
<evidence type="ECO:0000256" key="1">
    <source>
        <dbReference type="ARBA" id="ARBA00007465"/>
    </source>
</evidence>